<dbReference type="PANTHER" id="PTHR30055">
    <property type="entry name" value="HTH-TYPE TRANSCRIPTIONAL REGULATOR RUTR"/>
    <property type="match status" value="1"/>
</dbReference>
<feature type="region of interest" description="Disordered" evidence="7">
    <location>
        <begin position="1"/>
        <end position="23"/>
    </location>
</feature>
<evidence type="ECO:0000256" key="7">
    <source>
        <dbReference type="SAM" id="MobiDB-lite"/>
    </source>
</evidence>
<gene>
    <name evidence="9" type="ORF">PPN31114_04312</name>
</gene>
<sequence length="228" mass="25268">MTSMTVRQHNATPPEKDPARPRTKPAEVRLDELMGAAEKLFLAQGVEATTINEIVEQAQVAKGTFYHYFASKNEMLEALATRYTEQFMATLQEAVDACAEDDWVQRLRVWIQTNVETYVKTYRTHDIVYANHHHHDRTNQAKNAILDQLTQIIERGKAAGVWAPEQPRIVALLIYSGVHGATDDIIAAQASAPDNANDAGGAQARAAFARSLSEACLQMLSPIATPRK</sequence>
<dbReference type="Proteomes" id="UP000366945">
    <property type="component" value="Unassembled WGS sequence"/>
</dbReference>
<dbReference type="SUPFAM" id="SSF46689">
    <property type="entry name" value="Homeodomain-like"/>
    <property type="match status" value="1"/>
</dbReference>
<accession>A0A5E4Y5R2</accession>
<dbReference type="InterPro" id="IPR050109">
    <property type="entry name" value="HTH-type_TetR-like_transc_reg"/>
</dbReference>
<dbReference type="PROSITE" id="PS01081">
    <property type="entry name" value="HTH_TETR_1"/>
    <property type="match status" value="1"/>
</dbReference>
<dbReference type="InterPro" id="IPR009057">
    <property type="entry name" value="Homeodomain-like_sf"/>
</dbReference>
<protein>
    <submittedName>
        <fullName evidence="9">TetR family transcriptional regulator</fullName>
    </submittedName>
</protein>
<dbReference type="GO" id="GO:0003700">
    <property type="term" value="F:DNA-binding transcription factor activity"/>
    <property type="evidence" value="ECO:0007669"/>
    <property type="project" value="TreeGrafter"/>
</dbReference>
<dbReference type="InterPro" id="IPR001647">
    <property type="entry name" value="HTH_TetR"/>
</dbReference>
<keyword evidence="5" id="KW-0804">Transcription</keyword>
<dbReference type="PROSITE" id="PS50977">
    <property type="entry name" value="HTH_TETR_2"/>
    <property type="match status" value="1"/>
</dbReference>
<dbReference type="InterPro" id="IPR023772">
    <property type="entry name" value="DNA-bd_HTH_TetR-type_CS"/>
</dbReference>
<dbReference type="Gene3D" id="1.10.357.10">
    <property type="entry name" value="Tetracycline Repressor, domain 2"/>
    <property type="match status" value="1"/>
</dbReference>
<dbReference type="Pfam" id="PF17932">
    <property type="entry name" value="TetR_C_24"/>
    <property type="match status" value="1"/>
</dbReference>
<evidence type="ECO:0000256" key="6">
    <source>
        <dbReference type="PROSITE-ProRule" id="PRU00335"/>
    </source>
</evidence>
<evidence type="ECO:0000313" key="10">
    <source>
        <dbReference type="Proteomes" id="UP000366945"/>
    </source>
</evidence>
<keyword evidence="3" id="KW-0175">Coiled coil</keyword>
<keyword evidence="2" id="KW-0805">Transcription regulation</keyword>
<reference evidence="9 10" key="1">
    <citation type="submission" date="2019-08" db="EMBL/GenBank/DDBJ databases">
        <authorList>
            <person name="Peeters C."/>
        </authorList>
    </citation>
    <scope>NUCLEOTIDE SEQUENCE [LARGE SCALE GENOMIC DNA]</scope>
    <source>
        <strain evidence="9 10">LMG 31114</strain>
    </source>
</reference>
<dbReference type="InterPro" id="IPR041490">
    <property type="entry name" value="KstR2_TetR_C"/>
</dbReference>
<dbReference type="GeneID" id="300406298"/>
<evidence type="ECO:0000256" key="2">
    <source>
        <dbReference type="ARBA" id="ARBA00023015"/>
    </source>
</evidence>
<evidence type="ECO:0000256" key="5">
    <source>
        <dbReference type="ARBA" id="ARBA00023163"/>
    </source>
</evidence>
<dbReference type="Gene3D" id="1.10.10.60">
    <property type="entry name" value="Homeodomain-like"/>
    <property type="match status" value="1"/>
</dbReference>
<dbReference type="RefSeq" id="WP_246182679.1">
    <property type="nucleotide sequence ID" value="NZ_CABPSK010000004.1"/>
</dbReference>
<dbReference type="PANTHER" id="PTHR30055:SF183">
    <property type="entry name" value="NUCLEOID OCCLUSION FACTOR SLMA"/>
    <property type="match status" value="1"/>
</dbReference>
<evidence type="ECO:0000313" key="9">
    <source>
        <dbReference type="EMBL" id="VVE44021.1"/>
    </source>
</evidence>
<keyword evidence="10" id="KW-1185">Reference proteome</keyword>
<dbReference type="PRINTS" id="PR00455">
    <property type="entry name" value="HTHTETR"/>
</dbReference>
<dbReference type="AlphaFoldDB" id="A0A5E4Y5R2"/>
<dbReference type="GO" id="GO:0000976">
    <property type="term" value="F:transcription cis-regulatory region binding"/>
    <property type="evidence" value="ECO:0007669"/>
    <property type="project" value="TreeGrafter"/>
</dbReference>
<feature type="DNA-binding region" description="H-T-H motif" evidence="6">
    <location>
        <begin position="50"/>
        <end position="69"/>
    </location>
</feature>
<evidence type="ECO:0000256" key="1">
    <source>
        <dbReference type="ARBA" id="ARBA00022491"/>
    </source>
</evidence>
<dbReference type="Pfam" id="PF00440">
    <property type="entry name" value="TetR_N"/>
    <property type="match status" value="1"/>
</dbReference>
<evidence type="ECO:0000256" key="4">
    <source>
        <dbReference type="ARBA" id="ARBA00023125"/>
    </source>
</evidence>
<dbReference type="SUPFAM" id="SSF48498">
    <property type="entry name" value="Tetracyclin repressor-like, C-terminal domain"/>
    <property type="match status" value="1"/>
</dbReference>
<name>A0A5E4Y5R2_9BURK</name>
<feature type="compositionally biased region" description="Polar residues" evidence="7">
    <location>
        <begin position="1"/>
        <end position="11"/>
    </location>
</feature>
<organism evidence="9 10">
    <name type="scientific">Pandoraea pneumonica</name>
    <dbReference type="NCBI Taxonomy" id="2508299"/>
    <lineage>
        <taxon>Bacteria</taxon>
        <taxon>Pseudomonadati</taxon>
        <taxon>Pseudomonadota</taxon>
        <taxon>Betaproteobacteria</taxon>
        <taxon>Burkholderiales</taxon>
        <taxon>Burkholderiaceae</taxon>
        <taxon>Pandoraea</taxon>
    </lineage>
</organism>
<dbReference type="InterPro" id="IPR036271">
    <property type="entry name" value="Tet_transcr_reg_TetR-rel_C_sf"/>
</dbReference>
<keyword evidence="4 6" id="KW-0238">DNA-binding</keyword>
<dbReference type="EMBL" id="CABPSK010000004">
    <property type="protein sequence ID" value="VVE44021.1"/>
    <property type="molecule type" value="Genomic_DNA"/>
</dbReference>
<keyword evidence="1" id="KW-0678">Repressor</keyword>
<feature type="domain" description="HTH tetR-type" evidence="8">
    <location>
        <begin position="27"/>
        <end position="87"/>
    </location>
</feature>
<evidence type="ECO:0000256" key="3">
    <source>
        <dbReference type="ARBA" id="ARBA00023054"/>
    </source>
</evidence>
<feature type="compositionally biased region" description="Basic and acidic residues" evidence="7">
    <location>
        <begin position="14"/>
        <end position="23"/>
    </location>
</feature>
<evidence type="ECO:0000259" key="8">
    <source>
        <dbReference type="PROSITE" id="PS50977"/>
    </source>
</evidence>
<proteinExistence type="predicted"/>